<evidence type="ECO:0000313" key="5">
    <source>
        <dbReference type="Proteomes" id="UP001238088"/>
    </source>
</evidence>
<dbReference type="EMBL" id="JAUSUB010000001">
    <property type="protein sequence ID" value="MDQ0268605.1"/>
    <property type="molecule type" value="Genomic_DNA"/>
</dbReference>
<comment type="caution">
    <text evidence="4">The sequence shown here is derived from an EMBL/GenBank/DDBJ whole genome shotgun (WGS) entry which is preliminary data.</text>
</comment>
<feature type="domain" description="SH3b" evidence="2">
    <location>
        <begin position="168"/>
        <end position="236"/>
    </location>
</feature>
<dbReference type="InterPro" id="IPR029070">
    <property type="entry name" value="Chitinase_insertion_sf"/>
</dbReference>
<gene>
    <name evidence="4" type="ORF">J2S17_000474</name>
</gene>
<evidence type="ECO:0000259" key="2">
    <source>
        <dbReference type="PROSITE" id="PS51781"/>
    </source>
</evidence>
<feature type="transmembrane region" description="Helical" evidence="1">
    <location>
        <begin position="17"/>
        <end position="37"/>
    </location>
</feature>
<dbReference type="InterPro" id="IPR003646">
    <property type="entry name" value="SH3-like_bac-type"/>
</dbReference>
<keyword evidence="5" id="KW-1185">Reference proteome</keyword>
<dbReference type="Gene3D" id="3.30.457.10">
    <property type="entry name" value="Copper amine oxidase-like, N-terminal domain"/>
    <property type="match status" value="1"/>
</dbReference>
<dbReference type="PROSITE" id="PS51910">
    <property type="entry name" value="GH18_2"/>
    <property type="match status" value="1"/>
</dbReference>
<sequence>MYTETNIKYPKQKSKKWIFAGLILAFLIITSALILLLNPFASHEQQPYFSGEAPIIFNGAQVGNALKDKGIFYLPERILQENIDETIQYDEQTHSFIIVQKTKVIQVPLDSKVYYGNGKAKEEKVEVVKVFQNERYINLDFISEMYGLDTSILPETDAIWLRENGEEITKGTVVDKDIDETEARLRTEPSLLSPYTSSISRNEPIYIEDEKDGYYYVRKSSGEAGYMQKPYVLKGQTKVVEIEEKEKEPELPMIDGPIHLTWEAVYSKNPQTKSMPEMPGVNILSPTWFELKDEQGQIKDLGSVEFAEWAKEEGYQLWGLFSNAFDPELTHAAFQSFETRQKIINQLISFSRKYQMEGINIDIENVREEDGPLVTQFVREASAYFHNEGLIVSMDITFISSSGNWSAFYEREQLADIVDYLIVMAYDEHWGSSPVAGSVASLPWVENNLQRLLEVAPNEKLILGVPLYTRIWEETDAGEISSKAVSMSKVKEWIEERELTPKYDASTGQNYAEYYSEDEEKLYKVWLEDEMSLNKRAEMAAEYDLAGVASWSRYFADDTAWTALKLDDDEEGKQ</sequence>
<dbReference type="RefSeq" id="WP_307471480.1">
    <property type="nucleotide sequence ID" value="NZ_JAUSUB010000001.1"/>
</dbReference>
<dbReference type="PANTHER" id="PTHR46066:SF2">
    <property type="entry name" value="CHITINASE DOMAIN-CONTAINING PROTEIN 1"/>
    <property type="match status" value="1"/>
</dbReference>
<dbReference type="SUPFAM" id="SSF55383">
    <property type="entry name" value="Copper amine oxidase, domain N"/>
    <property type="match status" value="1"/>
</dbReference>
<reference evidence="4 5" key="1">
    <citation type="submission" date="2023-07" db="EMBL/GenBank/DDBJ databases">
        <title>Genomic Encyclopedia of Type Strains, Phase IV (KMG-IV): sequencing the most valuable type-strain genomes for metagenomic binning, comparative biology and taxonomic classification.</title>
        <authorList>
            <person name="Goeker M."/>
        </authorList>
    </citation>
    <scope>NUCLEOTIDE SEQUENCE [LARGE SCALE GENOMIC DNA]</scope>
    <source>
        <strain evidence="4 5">DSM 23494</strain>
    </source>
</reference>
<dbReference type="Pfam" id="PF00704">
    <property type="entry name" value="Glyco_hydro_18"/>
    <property type="match status" value="1"/>
</dbReference>
<keyword evidence="1" id="KW-1133">Transmembrane helix</keyword>
<keyword evidence="1" id="KW-0812">Transmembrane</keyword>
<dbReference type="Gene3D" id="3.10.50.10">
    <property type="match status" value="1"/>
</dbReference>
<feature type="domain" description="GH18" evidence="3">
    <location>
        <begin position="236"/>
        <end position="574"/>
    </location>
</feature>
<organism evidence="4 5">
    <name type="scientific">Cytobacillus purgationiresistens</name>
    <dbReference type="NCBI Taxonomy" id="863449"/>
    <lineage>
        <taxon>Bacteria</taxon>
        <taxon>Bacillati</taxon>
        <taxon>Bacillota</taxon>
        <taxon>Bacilli</taxon>
        <taxon>Bacillales</taxon>
        <taxon>Bacillaceae</taxon>
        <taxon>Cytobacillus</taxon>
    </lineage>
</organism>
<dbReference type="SUPFAM" id="SSF51445">
    <property type="entry name" value="(Trans)glycosidases"/>
    <property type="match status" value="1"/>
</dbReference>
<dbReference type="SMART" id="SM00636">
    <property type="entry name" value="Glyco_18"/>
    <property type="match status" value="1"/>
</dbReference>
<accession>A0ABU0AC35</accession>
<name>A0ABU0AC35_9BACI</name>
<dbReference type="InterPro" id="IPR036582">
    <property type="entry name" value="Mao_N_sf"/>
</dbReference>
<proteinExistence type="predicted"/>
<dbReference type="InterPro" id="IPR001223">
    <property type="entry name" value="Glyco_hydro18_cat"/>
</dbReference>
<dbReference type="InterPro" id="IPR011583">
    <property type="entry name" value="Chitinase_II/V-like_cat"/>
</dbReference>
<dbReference type="Proteomes" id="UP001238088">
    <property type="component" value="Unassembled WGS sequence"/>
</dbReference>
<dbReference type="Pfam" id="PF07833">
    <property type="entry name" value="Cu_amine_oxidN1"/>
    <property type="match status" value="1"/>
</dbReference>
<keyword evidence="1" id="KW-0472">Membrane</keyword>
<evidence type="ECO:0000313" key="4">
    <source>
        <dbReference type="EMBL" id="MDQ0268605.1"/>
    </source>
</evidence>
<dbReference type="Gene3D" id="3.20.20.80">
    <property type="entry name" value="Glycosidases"/>
    <property type="match status" value="1"/>
</dbReference>
<dbReference type="PROSITE" id="PS51781">
    <property type="entry name" value="SH3B"/>
    <property type="match status" value="1"/>
</dbReference>
<protein>
    <submittedName>
        <fullName evidence="4">Spore germination protein YaaH</fullName>
    </submittedName>
</protein>
<dbReference type="InterPro" id="IPR017853">
    <property type="entry name" value="GH"/>
</dbReference>
<evidence type="ECO:0000259" key="3">
    <source>
        <dbReference type="PROSITE" id="PS51910"/>
    </source>
</evidence>
<dbReference type="PANTHER" id="PTHR46066">
    <property type="entry name" value="CHITINASE DOMAIN-CONTAINING PROTEIN 1 FAMILY MEMBER"/>
    <property type="match status" value="1"/>
</dbReference>
<evidence type="ECO:0000256" key="1">
    <source>
        <dbReference type="SAM" id="Phobius"/>
    </source>
</evidence>
<dbReference type="InterPro" id="IPR012854">
    <property type="entry name" value="Cu_amine_oxidase-like_N"/>
</dbReference>